<name>A0A0A8YWZ0_ARUDO</name>
<reference evidence="2" key="2">
    <citation type="journal article" date="2015" name="Data Brief">
        <title>Shoot transcriptome of the giant reed, Arundo donax.</title>
        <authorList>
            <person name="Barrero R.A."/>
            <person name="Guerrero F.D."/>
            <person name="Moolhuijzen P."/>
            <person name="Goolsby J.A."/>
            <person name="Tidwell J."/>
            <person name="Bellgard S.E."/>
            <person name="Bellgard M.I."/>
        </authorList>
    </citation>
    <scope>NUCLEOTIDE SEQUENCE</scope>
    <source>
        <tissue evidence="2">Shoot tissue taken approximately 20 cm above the soil surface</tissue>
    </source>
</reference>
<protein>
    <submittedName>
        <fullName evidence="2">Uncharacterized protein</fullName>
    </submittedName>
</protein>
<feature type="compositionally biased region" description="Low complexity" evidence="1">
    <location>
        <begin position="29"/>
        <end position="42"/>
    </location>
</feature>
<dbReference type="AlphaFoldDB" id="A0A0A8YWZ0"/>
<dbReference type="EMBL" id="GBRH01270798">
    <property type="protein sequence ID" value="JAD27097.1"/>
    <property type="molecule type" value="Transcribed_RNA"/>
</dbReference>
<accession>A0A0A8YWZ0</accession>
<feature type="region of interest" description="Disordered" evidence="1">
    <location>
        <begin position="1"/>
        <end position="42"/>
    </location>
</feature>
<evidence type="ECO:0000256" key="1">
    <source>
        <dbReference type="SAM" id="MobiDB-lite"/>
    </source>
</evidence>
<evidence type="ECO:0000313" key="2">
    <source>
        <dbReference type="EMBL" id="JAD27097.1"/>
    </source>
</evidence>
<proteinExistence type="predicted"/>
<reference evidence="2" key="1">
    <citation type="submission" date="2014-09" db="EMBL/GenBank/DDBJ databases">
        <authorList>
            <person name="Magalhaes I.L.F."/>
            <person name="Oliveira U."/>
            <person name="Santos F.R."/>
            <person name="Vidigal T.H.D.A."/>
            <person name="Brescovit A.D."/>
            <person name="Santos A.J."/>
        </authorList>
    </citation>
    <scope>NUCLEOTIDE SEQUENCE</scope>
    <source>
        <tissue evidence="2">Shoot tissue taken approximately 20 cm above the soil surface</tissue>
    </source>
</reference>
<organism evidence="2">
    <name type="scientific">Arundo donax</name>
    <name type="common">Giant reed</name>
    <name type="synonym">Donax arundinaceus</name>
    <dbReference type="NCBI Taxonomy" id="35708"/>
    <lineage>
        <taxon>Eukaryota</taxon>
        <taxon>Viridiplantae</taxon>
        <taxon>Streptophyta</taxon>
        <taxon>Embryophyta</taxon>
        <taxon>Tracheophyta</taxon>
        <taxon>Spermatophyta</taxon>
        <taxon>Magnoliopsida</taxon>
        <taxon>Liliopsida</taxon>
        <taxon>Poales</taxon>
        <taxon>Poaceae</taxon>
        <taxon>PACMAD clade</taxon>
        <taxon>Arundinoideae</taxon>
        <taxon>Arundineae</taxon>
        <taxon>Arundo</taxon>
    </lineage>
</organism>
<sequence length="42" mass="4446">MTRKGPWLQSRWLQPPPAAHSTAPLLAHSYGSGNRGSLGSSS</sequence>